<evidence type="ECO:0000256" key="6">
    <source>
        <dbReference type="ARBA" id="ARBA00021844"/>
    </source>
</evidence>
<dbReference type="GO" id="GO:0030244">
    <property type="term" value="P:cellulose biosynthetic process"/>
    <property type="evidence" value="ECO:0007669"/>
    <property type="project" value="UniProtKB-KW"/>
</dbReference>
<comment type="pathway">
    <text evidence="3 15">Glycan metabolism; bacterial cellulose biosynthesis.</text>
</comment>
<comment type="caution">
    <text evidence="17">The sequence shown here is derived from an EMBL/GenBank/DDBJ whole genome shotgun (WGS) entry which is preliminary data.</text>
</comment>
<evidence type="ECO:0000256" key="4">
    <source>
        <dbReference type="ARBA" id="ARBA00010714"/>
    </source>
</evidence>
<feature type="chain" id="PRO_5031605537" description="Cyclic di-GMP-binding protein" evidence="15">
    <location>
        <begin position="18"/>
        <end position="792"/>
    </location>
</feature>
<evidence type="ECO:0000256" key="7">
    <source>
        <dbReference type="ARBA" id="ARBA00022475"/>
    </source>
</evidence>
<proteinExistence type="inferred from homology"/>
<dbReference type="Proteomes" id="UP000541136">
    <property type="component" value="Unassembled WGS sequence"/>
</dbReference>
<dbReference type="Pfam" id="PF03170">
    <property type="entry name" value="BcsB"/>
    <property type="match status" value="1"/>
</dbReference>
<feature type="region of interest" description="Disordered" evidence="16">
    <location>
        <begin position="31"/>
        <end position="71"/>
    </location>
</feature>
<comment type="function">
    <text evidence="1 15">Binds the cellulose synthase activator, bis-(3'-5') cyclic diguanylic acid (c-di-GMP).</text>
</comment>
<evidence type="ECO:0000313" key="17">
    <source>
        <dbReference type="EMBL" id="MBB6083310.1"/>
    </source>
</evidence>
<sequence>MLALLALAAAAGAQPLAADALQPGAGPGVAQGVGQNAGQGAGSDAGQSAGQGIEQDIGPGIEPTAAADAGQPMAGTEQYVLPFSLLGERRNLELRGVDGHRELVFGVRADQRVARARIDLRYSRSQALLQKLSHLKIMLNGELAATVPLETASPETASPETAASATAAPGPQDEAHAWLDLPVRFFRPDNLLSLQLIGHYTLQCENPVHPDLWADIDQSSRLVLDVEPLVLPDDLSLLPAPFFDRHDPRRLHLPFLVAGASDARIEAAGMIASWMGALASYRGADFSVGTRDLPAHGHGVVVAGAADLPPGLDLPALEGPTVALRTNPNDPAGKLLVVTGRTDQEIRTAARMLVLGGQVLAGPTALLKNLETRPRKPYDAPNWIPTDRPVALGELGAVGGFTRSGRVPEPITVDFRLPPDLSDWQTRDVPLSLRYRHSAQSPADEGRLDVLLNRATIRQELLEGRDERLRRWTGDDPSVQQDTVRIPLGSLSALSSLQFQFRYKMPERPECSGGQVDNWRSGIDPESTLDLSGVAHHKAMPDLAAFSTVGFPFTRMADLSETVAVLPDQAGDEEYGALLTWLGAAGRSTGLPASGIRVLRAAEAKAPALAGKDVLLVESGPPSALLRQWAGHVSAAGAPAAETEWSVGALIRQAYRWVAGADEAAGGRARAGSDWLAGFESPVTAGRSVVVLAAGDGARLAQLVEAFALDPVQGGQVQGGLAAWQGDRFQVLSRASSYYVGSLGAVRTVAWFLSRHPLLMLLALLLGVALAAAVFYLHLRTRARRRLQMDSE</sequence>
<keyword evidence="11 15" id="KW-0135">Cellulose biosynthesis</keyword>
<evidence type="ECO:0000256" key="2">
    <source>
        <dbReference type="ARBA" id="ARBA00004377"/>
    </source>
</evidence>
<name>A0A7W9TM75_CASDE</name>
<keyword evidence="15" id="KW-0732">Signal</keyword>
<dbReference type="EMBL" id="JACHIB010000006">
    <property type="protein sequence ID" value="MBB6083310.1"/>
    <property type="molecule type" value="Genomic_DNA"/>
</dbReference>
<feature type="signal peptide" evidence="15">
    <location>
        <begin position="1"/>
        <end position="17"/>
    </location>
</feature>
<feature type="compositionally biased region" description="Gly residues" evidence="16">
    <location>
        <begin position="31"/>
        <end position="43"/>
    </location>
</feature>
<evidence type="ECO:0000256" key="16">
    <source>
        <dbReference type="SAM" id="MobiDB-lite"/>
    </source>
</evidence>
<keyword evidence="12 15" id="KW-1133">Transmembrane helix</keyword>
<feature type="region of interest" description="Disordered" evidence="16">
    <location>
        <begin position="151"/>
        <end position="171"/>
    </location>
</feature>
<evidence type="ECO:0000256" key="1">
    <source>
        <dbReference type="ARBA" id="ARBA00002057"/>
    </source>
</evidence>
<evidence type="ECO:0000256" key="14">
    <source>
        <dbReference type="ARBA" id="ARBA00033444"/>
    </source>
</evidence>
<keyword evidence="8 15" id="KW-0997">Cell inner membrane</keyword>
<dbReference type="AlphaFoldDB" id="A0A7W9TM75"/>
<dbReference type="RefSeq" id="WP_170288535.1">
    <property type="nucleotide sequence ID" value="NZ_JACHIB010000006.1"/>
</dbReference>
<evidence type="ECO:0000256" key="15">
    <source>
        <dbReference type="RuleBase" id="RU365021"/>
    </source>
</evidence>
<dbReference type="Gene3D" id="2.60.120.260">
    <property type="entry name" value="Galactose-binding domain-like"/>
    <property type="match status" value="2"/>
</dbReference>
<dbReference type="PANTHER" id="PTHR39083:SF1">
    <property type="entry name" value="CYCLIC DI-GMP-BINDING PROTEIN"/>
    <property type="match status" value="1"/>
</dbReference>
<comment type="similarity">
    <text evidence="4 15">Belongs to the AcsB/BcsB family.</text>
</comment>
<gene>
    <name evidence="17" type="ORF">HNR28_001347</name>
</gene>
<accession>A0A7W9TM75</accession>
<organism evidence="17 18">
    <name type="scientific">Castellaniella defragrans</name>
    <name type="common">Alcaligenes defragrans</name>
    <dbReference type="NCBI Taxonomy" id="75697"/>
    <lineage>
        <taxon>Bacteria</taxon>
        <taxon>Pseudomonadati</taxon>
        <taxon>Pseudomonadota</taxon>
        <taxon>Betaproteobacteria</taxon>
        <taxon>Burkholderiales</taxon>
        <taxon>Alcaligenaceae</taxon>
        <taxon>Castellaniella</taxon>
    </lineage>
</organism>
<dbReference type="PRINTS" id="PR01440">
    <property type="entry name" value="CELLSNTHASEB"/>
</dbReference>
<feature type="compositionally biased region" description="Low complexity" evidence="16">
    <location>
        <begin position="151"/>
        <end position="169"/>
    </location>
</feature>
<evidence type="ECO:0000256" key="13">
    <source>
        <dbReference type="ARBA" id="ARBA00023136"/>
    </source>
</evidence>
<dbReference type="PANTHER" id="PTHR39083">
    <property type="entry name" value="CYCLIC DI-GMP-BINDING PROTEIN"/>
    <property type="match status" value="1"/>
</dbReference>
<keyword evidence="13 15" id="KW-0472">Membrane</keyword>
<feature type="transmembrane region" description="Helical" evidence="15">
    <location>
        <begin position="758"/>
        <end position="779"/>
    </location>
</feature>
<evidence type="ECO:0000256" key="8">
    <source>
        <dbReference type="ARBA" id="ARBA00022519"/>
    </source>
</evidence>
<dbReference type="InterPro" id="IPR018513">
    <property type="entry name" value="Cell_synthase_bac"/>
</dbReference>
<keyword evidence="7 15" id="KW-1003">Cell membrane</keyword>
<evidence type="ECO:0000256" key="9">
    <source>
        <dbReference type="ARBA" id="ARBA00022636"/>
    </source>
</evidence>
<evidence type="ECO:0000256" key="5">
    <source>
        <dbReference type="ARBA" id="ARBA00011437"/>
    </source>
</evidence>
<keyword evidence="9 15" id="KW-0973">c-di-GMP</keyword>
<keyword evidence="10 15" id="KW-0812">Transmembrane</keyword>
<comment type="subcellular location">
    <subcellularLocation>
        <location evidence="2">Cell inner membrane</location>
        <topology evidence="2">Single-pass membrane protein</topology>
    </subcellularLocation>
</comment>
<dbReference type="InterPro" id="IPR003920">
    <property type="entry name" value="Cell_synth_B"/>
</dbReference>
<evidence type="ECO:0000256" key="12">
    <source>
        <dbReference type="ARBA" id="ARBA00022989"/>
    </source>
</evidence>
<reference evidence="17 18" key="1">
    <citation type="submission" date="2020-08" db="EMBL/GenBank/DDBJ databases">
        <title>Genomic Encyclopedia of Type Strains, Phase IV (KMG-IV): sequencing the most valuable type-strain genomes for metagenomic binning, comparative biology and taxonomic classification.</title>
        <authorList>
            <person name="Goeker M."/>
        </authorList>
    </citation>
    <scope>NUCLEOTIDE SEQUENCE [LARGE SCALE GENOMIC DNA]</scope>
    <source>
        <strain evidence="17 18">DSM 12141</strain>
    </source>
</reference>
<dbReference type="GO" id="GO:0006011">
    <property type="term" value="P:UDP-alpha-D-glucose metabolic process"/>
    <property type="evidence" value="ECO:0007669"/>
    <property type="project" value="InterPro"/>
</dbReference>
<evidence type="ECO:0000256" key="3">
    <source>
        <dbReference type="ARBA" id="ARBA00005186"/>
    </source>
</evidence>
<comment type="subunit">
    <text evidence="5 15">Tightly associated with the cellulose synthase catalytic subunit.</text>
</comment>
<dbReference type="GO" id="GO:0005886">
    <property type="term" value="C:plasma membrane"/>
    <property type="evidence" value="ECO:0007669"/>
    <property type="project" value="UniProtKB-SubCell"/>
</dbReference>
<evidence type="ECO:0000256" key="10">
    <source>
        <dbReference type="ARBA" id="ARBA00022692"/>
    </source>
</evidence>
<dbReference type="UniPathway" id="UPA00694"/>
<evidence type="ECO:0000313" key="18">
    <source>
        <dbReference type="Proteomes" id="UP000541136"/>
    </source>
</evidence>
<evidence type="ECO:0000256" key="11">
    <source>
        <dbReference type="ARBA" id="ARBA00022916"/>
    </source>
</evidence>
<protein>
    <recommendedName>
        <fullName evidence="6 15">Cyclic di-GMP-binding protein</fullName>
    </recommendedName>
    <alternativeName>
        <fullName evidence="14 15">Cellulose synthase regulatory subunit</fullName>
    </alternativeName>
</protein>